<evidence type="ECO:0000313" key="9">
    <source>
        <dbReference type="Ensembl" id="ENSGALP00010040569.1"/>
    </source>
</evidence>
<gene>
    <name evidence="9" type="primary">GOLT1A</name>
</gene>
<feature type="transmembrane region" description="Helical" evidence="8">
    <location>
        <begin position="69"/>
        <end position="89"/>
    </location>
</feature>
<dbReference type="GO" id="GO:0006888">
    <property type="term" value="P:endoplasmic reticulum to Golgi vesicle-mediated transport"/>
    <property type="evidence" value="ECO:0007669"/>
    <property type="project" value="InterPro"/>
</dbReference>
<evidence type="ECO:0000256" key="5">
    <source>
        <dbReference type="ARBA" id="ARBA00023136"/>
    </source>
</evidence>
<dbReference type="OrthoDB" id="204784at2759"/>
<dbReference type="GO" id="GO:0016020">
    <property type="term" value="C:membrane"/>
    <property type="evidence" value="ECO:0000318"/>
    <property type="project" value="GO_Central"/>
</dbReference>
<comment type="subcellular location">
    <subcellularLocation>
        <location evidence="1">Golgi apparatus membrane</location>
        <topology evidence="1">Multi-pass membrane protein</topology>
    </subcellularLocation>
</comment>
<name>A0A8V1ABG2_CHICK</name>
<keyword evidence="2 8" id="KW-0812">Transmembrane</keyword>
<dbReference type="AlphaFoldDB" id="A0A8V1ABG2"/>
<dbReference type="GO" id="GO:0000139">
    <property type="term" value="C:Golgi membrane"/>
    <property type="evidence" value="ECO:0007669"/>
    <property type="project" value="UniProtKB-SubCell"/>
</dbReference>
<protein>
    <submittedName>
        <fullName evidence="9">Golgi transport 1A</fullName>
    </submittedName>
</protein>
<dbReference type="GO" id="GO:0005829">
    <property type="term" value="C:cytosol"/>
    <property type="evidence" value="ECO:0007669"/>
    <property type="project" value="GOC"/>
</dbReference>
<reference evidence="9" key="3">
    <citation type="submission" date="2025-09" db="UniProtKB">
        <authorList>
            <consortium name="Ensembl"/>
        </authorList>
    </citation>
    <scope>IDENTIFICATION</scope>
    <source>
        <strain evidence="9">broiler</strain>
    </source>
</reference>
<dbReference type="GeneTree" id="ENSGT00390000014507"/>
<dbReference type="InterPro" id="IPR007305">
    <property type="entry name" value="Vesicle_transpt_Got1/SFT2"/>
</dbReference>
<evidence type="ECO:0000256" key="3">
    <source>
        <dbReference type="ARBA" id="ARBA00022989"/>
    </source>
</evidence>
<keyword evidence="3 8" id="KW-1133">Transmembrane helix</keyword>
<feature type="transmembrane region" description="Helical" evidence="8">
    <location>
        <begin position="101"/>
        <end position="122"/>
    </location>
</feature>
<dbReference type="PANTHER" id="PTHR21493">
    <property type="entry name" value="CGI-141-RELATED/LIPASE CONTAINING PROTEIN"/>
    <property type="match status" value="1"/>
</dbReference>
<comment type="function">
    <text evidence="6">May be involved in fusion of ER-derived transport vesicles with the Golgi complex.</text>
</comment>
<evidence type="ECO:0000256" key="2">
    <source>
        <dbReference type="ARBA" id="ARBA00022692"/>
    </source>
</evidence>
<proteinExistence type="inferred from homology"/>
<keyword evidence="5 8" id="KW-0472">Membrane</keyword>
<sequence>MICRMTWGLKGFPRVTAGKRPTRRAVGQNGDSERLPDPSSAGIGVGLVGFGIFFILFGMLLYFDSVLLAFGNILFLSGLVFIIGFRRTFTFFFQRQKMKGSSFFLGGVLIVLMRWPLLGMLLEAYGFITLFRSAWTHTAPSVPPASATAGLTEPFVSVQEFFPRGFRLFGLTGEYPHSEEGEQGAGQGGHLWMWSLGDRNCWHCWIKAASWACRRRSAWPPCSSWTIVLLIRNGSSCSSWRNWVTAAP</sequence>
<dbReference type="PANTHER" id="PTHR21493:SF245">
    <property type="entry name" value="VESICLE TRANSPORT PROTEIN GOT1A"/>
    <property type="match status" value="1"/>
</dbReference>
<evidence type="ECO:0000313" key="10">
    <source>
        <dbReference type="Proteomes" id="UP000000539"/>
    </source>
</evidence>
<keyword evidence="10" id="KW-1185">Reference proteome</keyword>
<dbReference type="InterPro" id="IPR045176">
    <property type="entry name" value="Got1"/>
</dbReference>
<reference evidence="9" key="2">
    <citation type="submission" date="2025-08" db="UniProtKB">
        <authorList>
            <consortium name="Ensembl"/>
        </authorList>
    </citation>
    <scope>IDENTIFICATION</scope>
    <source>
        <strain evidence="9">broiler</strain>
    </source>
</reference>
<accession>A0A8V1ABG2</accession>
<keyword evidence="4" id="KW-0333">Golgi apparatus</keyword>
<dbReference type="FunCoup" id="A0A8V1ABG2">
    <property type="interactions" value="106"/>
</dbReference>
<dbReference type="Ensembl" id="ENSGALT00010066303.1">
    <property type="protein sequence ID" value="ENSGALP00010040569.1"/>
    <property type="gene ID" value="ENSGALG00010027345.1"/>
</dbReference>
<dbReference type="Proteomes" id="UP000000539">
    <property type="component" value="Chromosome 26"/>
</dbReference>
<evidence type="ECO:0000256" key="1">
    <source>
        <dbReference type="ARBA" id="ARBA00004653"/>
    </source>
</evidence>
<feature type="transmembrane region" description="Helical" evidence="8">
    <location>
        <begin position="41"/>
        <end position="63"/>
    </location>
</feature>
<dbReference type="Pfam" id="PF04178">
    <property type="entry name" value="Got1"/>
    <property type="match status" value="1"/>
</dbReference>
<evidence type="ECO:0000256" key="4">
    <source>
        <dbReference type="ARBA" id="ARBA00023034"/>
    </source>
</evidence>
<dbReference type="GO" id="GO:0042147">
    <property type="term" value="P:retrograde transport, endosome to Golgi"/>
    <property type="evidence" value="ECO:0007669"/>
    <property type="project" value="InterPro"/>
</dbReference>
<evidence type="ECO:0000256" key="8">
    <source>
        <dbReference type="SAM" id="Phobius"/>
    </source>
</evidence>
<reference evidence="9" key="1">
    <citation type="submission" date="2020-11" db="EMBL/GenBank/DDBJ databases">
        <title>Gallus gallus (Chicken) genome, bGalGal1, GRCg7b, maternal haplotype autosomes + Z &amp; W.</title>
        <authorList>
            <person name="Warren W."/>
            <person name="Formenti G."/>
            <person name="Fedrigo O."/>
            <person name="Haase B."/>
            <person name="Mountcastle J."/>
            <person name="Balacco J."/>
            <person name="Tracey A."/>
            <person name="Schneider V."/>
            <person name="Okimoto R."/>
            <person name="Cheng H."/>
            <person name="Hawken R."/>
            <person name="Howe K."/>
            <person name="Jarvis E.D."/>
        </authorList>
    </citation>
    <scope>NUCLEOTIDE SEQUENCE [LARGE SCALE GENOMIC DNA]</scope>
    <source>
        <strain evidence="9">Broiler</strain>
    </source>
</reference>
<dbReference type="GO" id="GO:0005783">
    <property type="term" value="C:endoplasmic reticulum"/>
    <property type="evidence" value="ECO:0000318"/>
    <property type="project" value="GO_Central"/>
</dbReference>
<evidence type="ECO:0000256" key="7">
    <source>
        <dbReference type="ARBA" id="ARBA00025799"/>
    </source>
</evidence>
<evidence type="ECO:0000256" key="6">
    <source>
        <dbReference type="ARBA" id="ARBA00024660"/>
    </source>
</evidence>
<comment type="similarity">
    <text evidence="7">Belongs to the GOT1 family.</text>
</comment>
<organism evidence="9 10">
    <name type="scientific">Gallus gallus</name>
    <name type="common">Chicken</name>
    <dbReference type="NCBI Taxonomy" id="9031"/>
    <lineage>
        <taxon>Eukaryota</taxon>
        <taxon>Metazoa</taxon>
        <taxon>Chordata</taxon>
        <taxon>Craniata</taxon>
        <taxon>Vertebrata</taxon>
        <taxon>Euteleostomi</taxon>
        <taxon>Archelosauria</taxon>
        <taxon>Archosauria</taxon>
        <taxon>Dinosauria</taxon>
        <taxon>Saurischia</taxon>
        <taxon>Theropoda</taxon>
        <taxon>Coelurosauria</taxon>
        <taxon>Aves</taxon>
        <taxon>Neognathae</taxon>
        <taxon>Galloanserae</taxon>
        <taxon>Galliformes</taxon>
        <taxon>Phasianidae</taxon>
        <taxon>Phasianinae</taxon>
        <taxon>Gallus</taxon>
    </lineage>
</organism>